<dbReference type="EMBL" id="JABVXQ010000005">
    <property type="protein sequence ID" value="KAF6109673.1"/>
    <property type="molecule type" value="Genomic_DNA"/>
</dbReference>
<name>A0A834ADQ8_9CHIR</name>
<dbReference type="PROSITE" id="PS51257">
    <property type="entry name" value="PROKAR_LIPOPROTEIN"/>
    <property type="match status" value="1"/>
</dbReference>
<sequence>MLLQKSRAHFEMPSTAYATASCNILKILVQCPGKPQMMKGRARSSAWKSGAQHLEKAHAAPAACQRPKQHPKLSALCTRSCTQHFGEPGAAPERASQNTCEKAKHCLEECCATAYEAPSNTYKSPMQHLGEPRAVPWRTLYQTWERTKQCLEESCARPYEVLCITCQSPTKIITGVCCKMPGRALQKPGNATRRAWESYKMCLGDHRTTP</sequence>
<gene>
    <name evidence="1" type="ORF">HJG60_010904</name>
</gene>
<dbReference type="AlphaFoldDB" id="A0A834ADQ8"/>
<comment type="caution">
    <text evidence="1">The sequence shown here is derived from an EMBL/GenBank/DDBJ whole genome shotgun (WGS) entry which is preliminary data.</text>
</comment>
<evidence type="ECO:0000313" key="2">
    <source>
        <dbReference type="Proteomes" id="UP000664940"/>
    </source>
</evidence>
<accession>A0A834ADQ8</accession>
<protein>
    <submittedName>
        <fullName evidence="1">Uncharacterized protein</fullName>
    </submittedName>
</protein>
<evidence type="ECO:0000313" key="1">
    <source>
        <dbReference type="EMBL" id="KAF6109673.1"/>
    </source>
</evidence>
<proteinExistence type="predicted"/>
<organism evidence="1 2">
    <name type="scientific">Phyllostomus discolor</name>
    <name type="common">pale spear-nosed bat</name>
    <dbReference type="NCBI Taxonomy" id="89673"/>
    <lineage>
        <taxon>Eukaryota</taxon>
        <taxon>Metazoa</taxon>
        <taxon>Chordata</taxon>
        <taxon>Craniata</taxon>
        <taxon>Vertebrata</taxon>
        <taxon>Euteleostomi</taxon>
        <taxon>Mammalia</taxon>
        <taxon>Eutheria</taxon>
        <taxon>Laurasiatheria</taxon>
        <taxon>Chiroptera</taxon>
        <taxon>Yangochiroptera</taxon>
        <taxon>Phyllostomidae</taxon>
        <taxon>Phyllostominae</taxon>
        <taxon>Phyllostomus</taxon>
    </lineage>
</organism>
<dbReference type="Proteomes" id="UP000664940">
    <property type="component" value="Unassembled WGS sequence"/>
</dbReference>
<reference evidence="1 2" key="1">
    <citation type="journal article" date="2020" name="Nature">
        <title>Six reference-quality genomes reveal evolution of bat adaptations.</title>
        <authorList>
            <person name="Jebb D."/>
            <person name="Huang Z."/>
            <person name="Pippel M."/>
            <person name="Hughes G.M."/>
            <person name="Lavrichenko K."/>
            <person name="Devanna P."/>
            <person name="Winkler S."/>
            <person name="Jermiin L.S."/>
            <person name="Skirmuntt E.C."/>
            <person name="Katzourakis A."/>
            <person name="Burkitt-Gray L."/>
            <person name="Ray D.A."/>
            <person name="Sullivan K.A.M."/>
            <person name="Roscito J.G."/>
            <person name="Kirilenko B.M."/>
            <person name="Davalos L.M."/>
            <person name="Corthals A.P."/>
            <person name="Power M.L."/>
            <person name="Jones G."/>
            <person name="Ransome R.D."/>
            <person name="Dechmann D.K.N."/>
            <person name="Locatelli A.G."/>
            <person name="Puechmaille S.J."/>
            <person name="Fedrigo O."/>
            <person name="Jarvis E.D."/>
            <person name="Hiller M."/>
            <person name="Vernes S.C."/>
            <person name="Myers E.W."/>
            <person name="Teeling E.C."/>
        </authorList>
    </citation>
    <scope>NUCLEOTIDE SEQUENCE [LARGE SCALE GENOMIC DNA]</scope>
    <source>
        <strain evidence="1">Bat1K_MPI-CBG_1</strain>
    </source>
</reference>